<dbReference type="GO" id="GO:0008889">
    <property type="term" value="F:glycerophosphodiester phosphodiesterase activity"/>
    <property type="evidence" value="ECO:0007669"/>
    <property type="project" value="TreeGrafter"/>
</dbReference>
<organism evidence="2 3">
    <name type="scientific">Emticicia aquatilis</name>
    <dbReference type="NCBI Taxonomy" id="1537369"/>
    <lineage>
        <taxon>Bacteria</taxon>
        <taxon>Pseudomonadati</taxon>
        <taxon>Bacteroidota</taxon>
        <taxon>Cytophagia</taxon>
        <taxon>Cytophagales</taxon>
        <taxon>Leadbetterellaceae</taxon>
        <taxon>Emticicia</taxon>
    </lineage>
</organism>
<dbReference type="GO" id="GO:0006580">
    <property type="term" value="P:ethanolamine metabolic process"/>
    <property type="evidence" value="ECO:0007669"/>
    <property type="project" value="TreeGrafter"/>
</dbReference>
<dbReference type="GO" id="GO:0005886">
    <property type="term" value="C:plasma membrane"/>
    <property type="evidence" value="ECO:0007669"/>
    <property type="project" value="TreeGrafter"/>
</dbReference>
<dbReference type="InterPro" id="IPR017946">
    <property type="entry name" value="PLC-like_Pdiesterase_TIM-brl"/>
</dbReference>
<sequence length="291" mass="33015">MKKIFALSSLIIVLIYGCKTSKSSTYVAVPKKGLMAFLKYNENFKPMISAHRGGGDIAGYPENCIESFDYLAKQMPAIIECDIEYTKDSVLMMMHDNSLDRTTTGKGKIIEKNWSDFKSVKLKDNAGNLTNFEIPTLEKVLNWGRNKVIFTLDVKRNTPYRKVVEMVEKLKAEEYSVIITYDVNQAKEVYKLNPNLMISVTIRDMKEYERYQNAGIPDKNMVAFIGTREPNKEFNAFLHQKGICTILGTLGNLDKMTAAKGDNLYHEWVKNGADILSTDRAIEAFKAISTK</sequence>
<reference evidence="2" key="1">
    <citation type="journal article" date="2014" name="Int. J. Syst. Evol. Microbiol.">
        <title>Complete genome sequence of Corynebacterium casei LMG S-19264T (=DSM 44701T), isolated from a smear-ripened cheese.</title>
        <authorList>
            <consortium name="US DOE Joint Genome Institute (JGI-PGF)"/>
            <person name="Walter F."/>
            <person name="Albersmeier A."/>
            <person name="Kalinowski J."/>
            <person name="Ruckert C."/>
        </authorList>
    </citation>
    <scope>NUCLEOTIDE SEQUENCE</scope>
    <source>
        <strain evidence="2">CGMCC 1.15958</strain>
    </source>
</reference>
<dbReference type="Gene3D" id="3.20.20.190">
    <property type="entry name" value="Phosphatidylinositol (PI) phosphodiesterase"/>
    <property type="match status" value="1"/>
</dbReference>
<feature type="domain" description="GP-PDE" evidence="1">
    <location>
        <begin position="46"/>
        <end position="288"/>
    </location>
</feature>
<dbReference type="PANTHER" id="PTHR46320">
    <property type="entry name" value="GLYCEROPHOSPHODIESTER PHOSPHODIESTERASE 1"/>
    <property type="match status" value="1"/>
</dbReference>
<proteinExistence type="predicted"/>
<dbReference type="Pfam" id="PF03009">
    <property type="entry name" value="GDPD"/>
    <property type="match status" value="1"/>
</dbReference>
<protein>
    <submittedName>
        <fullName evidence="2">Glycerophosphoryl diester phosphodiesterase</fullName>
    </submittedName>
</protein>
<dbReference type="EMBL" id="BMKK01000002">
    <property type="protein sequence ID" value="GGD49999.1"/>
    <property type="molecule type" value="Genomic_DNA"/>
</dbReference>
<dbReference type="AlphaFoldDB" id="A0A917DN56"/>
<dbReference type="PROSITE" id="PS51704">
    <property type="entry name" value="GP_PDE"/>
    <property type="match status" value="1"/>
</dbReference>
<dbReference type="GO" id="GO:0070291">
    <property type="term" value="P:N-acylethanolamine metabolic process"/>
    <property type="evidence" value="ECO:0007669"/>
    <property type="project" value="TreeGrafter"/>
</dbReference>
<dbReference type="GO" id="GO:0006644">
    <property type="term" value="P:phospholipid metabolic process"/>
    <property type="evidence" value="ECO:0007669"/>
    <property type="project" value="TreeGrafter"/>
</dbReference>
<dbReference type="SUPFAM" id="SSF51695">
    <property type="entry name" value="PLC-like phosphodiesterases"/>
    <property type="match status" value="1"/>
</dbReference>
<name>A0A917DN56_9BACT</name>
<evidence type="ECO:0000259" key="1">
    <source>
        <dbReference type="PROSITE" id="PS51704"/>
    </source>
</evidence>
<evidence type="ECO:0000313" key="2">
    <source>
        <dbReference type="EMBL" id="GGD49999.1"/>
    </source>
</evidence>
<accession>A0A917DN56</accession>
<dbReference type="CDD" id="cd08566">
    <property type="entry name" value="GDPD_AtGDE_like"/>
    <property type="match status" value="1"/>
</dbReference>
<dbReference type="RefSeq" id="WP_188765197.1">
    <property type="nucleotide sequence ID" value="NZ_BMKK01000002.1"/>
</dbReference>
<dbReference type="InterPro" id="IPR030395">
    <property type="entry name" value="GP_PDE_dom"/>
</dbReference>
<dbReference type="PANTHER" id="PTHR46320:SF1">
    <property type="entry name" value="GLYCEROPHOSPHODIESTER PHOSPHODIESTERASE 1"/>
    <property type="match status" value="1"/>
</dbReference>
<reference evidence="2" key="2">
    <citation type="submission" date="2020-09" db="EMBL/GenBank/DDBJ databases">
        <authorList>
            <person name="Sun Q."/>
            <person name="Zhou Y."/>
        </authorList>
    </citation>
    <scope>NUCLEOTIDE SEQUENCE</scope>
    <source>
        <strain evidence="2">CGMCC 1.15958</strain>
    </source>
</reference>
<evidence type="ECO:0000313" key="3">
    <source>
        <dbReference type="Proteomes" id="UP000609064"/>
    </source>
</evidence>
<gene>
    <name evidence="2" type="ORF">GCM10011514_12740</name>
</gene>
<keyword evidence="3" id="KW-1185">Reference proteome</keyword>
<dbReference type="Proteomes" id="UP000609064">
    <property type="component" value="Unassembled WGS sequence"/>
</dbReference>
<comment type="caution">
    <text evidence="2">The sequence shown here is derived from an EMBL/GenBank/DDBJ whole genome shotgun (WGS) entry which is preliminary data.</text>
</comment>
<dbReference type="PROSITE" id="PS51257">
    <property type="entry name" value="PROKAR_LIPOPROTEIN"/>
    <property type="match status" value="1"/>
</dbReference>